<keyword evidence="1" id="KW-0732">Signal</keyword>
<feature type="signal peptide" evidence="1">
    <location>
        <begin position="1"/>
        <end position="23"/>
    </location>
</feature>
<sequence length="123" mass="13940">MTKRLLALLFLASFVAPVPTGFAAQMLMLEQPGCVWCARFNEEIAPAWPQTPEGQRAPLRRIDITEPWPDDLEGVSRDIMTPTFILVEDGVEVARLRGYPGDEFFWFRIGELMDGLPKDDKTD</sequence>
<dbReference type="Gene3D" id="3.40.30.10">
    <property type="entry name" value="Glutaredoxin"/>
    <property type="match status" value="1"/>
</dbReference>
<dbReference type="RefSeq" id="WP_173861912.1">
    <property type="nucleotide sequence ID" value="NZ_NBYO01000003.1"/>
</dbReference>
<dbReference type="EMBL" id="NBYO01000003">
    <property type="protein sequence ID" value="OXS98996.1"/>
    <property type="molecule type" value="Genomic_DNA"/>
</dbReference>
<dbReference type="InterPro" id="IPR036249">
    <property type="entry name" value="Thioredoxin-like_sf"/>
</dbReference>
<evidence type="ECO:0000256" key="1">
    <source>
        <dbReference type="SAM" id="SignalP"/>
    </source>
</evidence>
<protein>
    <submittedName>
        <fullName evidence="2">Transcriptional regulator</fullName>
    </submittedName>
</protein>
<dbReference type="Proteomes" id="UP000215405">
    <property type="component" value="Unassembled WGS sequence"/>
</dbReference>
<organism evidence="2 3">
    <name type="scientific">Notoacmeibacter marinus</name>
    <dbReference type="NCBI Taxonomy" id="1876515"/>
    <lineage>
        <taxon>Bacteria</taxon>
        <taxon>Pseudomonadati</taxon>
        <taxon>Pseudomonadota</taxon>
        <taxon>Alphaproteobacteria</taxon>
        <taxon>Hyphomicrobiales</taxon>
        <taxon>Notoacmeibacteraceae</taxon>
        <taxon>Notoacmeibacter</taxon>
    </lineage>
</organism>
<dbReference type="SUPFAM" id="SSF52833">
    <property type="entry name" value="Thioredoxin-like"/>
    <property type="match status" value="1"/>
</dbReference>
<evidence type="ECO:0000313" key="3">
    <source>
        <dbReference type="Proteomes" id="UP000215405"/>
    </source>
</evidence>
<accession>A0A231USX7</accession>
<evidence type="ECO:0000313" key="2">
    <source>
        <dbReference type="EMBL" id="OXS98996.1"/>
    </source>
</evidence>
<reference evidence="3" key="1">
    <citation type="journal article" date="2017" name="Int. J. Syst. Evol. Microbiol.">
        <title>Notoacmeibacter marinus gen. nov., sp. nov., isolated from the gut of a limpet and proposal of Notoacmeibacteraceae fam. nov. in the order Rhizobiales of the class Alphaproteobacteria.</title>
        <authorList>
            <person name="Huang Z."/>
            <person name="Guo F."/>
            <person name="Lai Q."/>
        </authorList>
    </citation>
    <scope>NUCLEOTIDE SEQUENCE [LARGE SCALE GENOMIC DNA]</scope>
    <source>
        <strain evidence="3">XMTR2A4</strain>
    </source>
</reference>
<proteinExistence type="predicted"/>
<comment type="caution">
    <text evidence="2">The sequence shown here is derived from an EMBL/GenBank/DDBJ whole genome shotgun (WGS) entry which is preliminary data.</text>
</comment>
<keyword evidence="3" id="KW-1185">Reference proteome</keyword>
<gene>
    <name evidence="2" type="ORF">B7H23_12330</name>
</gene>
<feature type="chain" id="PRO_5012940720" evidence="1">
    <location>
        <begin position="24"/>
        <end position="123"/>
    </location>
</feature>
<name>A0A231USX7_9HYPH</name>
<dbReference type="AlphaFoldDB" id="A0A231USX7"/>